<dbReference type="InterPro" id="IPR036215">
    <property type="entry name" value="TM0957-like_sf"/>
</dbReference>
<gene>
    <name evidence="1" type="ORF">SAMN04490244_103312</name>
</gene>
<reference evidence="1 2" key="1">
    <citation type="submission" date="2016-10" db="EMBL/GenBank/DDBJ databases">
        <authorList>
            <person name="de Groot N.N."/>
        </authorList>
    </citation>
    <scope>NUCLEOTIDE SEQUENCE [LARGE SCALE GENOMIC DNA]</scope>
    <source>
        <strain evidence="1 2">DSM 23042</strain>
    </source>
</reference>
<dbReference type="STRING" id="641238.SAMN04490244_103312"/>
<dbReference type="PROSITE" id="PS51257">
    <property type="entry name" value="PROKAR_LIPOPROTEIN"/>
    <property type="match status" value="1"/>
</dbReference>
<accession>A0A1H9SNS3</accession>
<keyword evidence="2" id="KW-1185">Reference proteome</keyword>
<dbReference type="OrthoDB" id="6631333at2"/>
<evidence type="ECO:0000313" key="1">
    <source>
        <dbReference type="EMBL" id="SER86670.1"/>
    </source>
</evidence>
<organism evidence="1 2">
    <name type="scientific">Tranquillimonas rosea</name>
    <dbReference type="NCBI Taxonomy" id="641238"/>
    <lineage>
        <taxon>Bacteria</taxon>
        <taxon>Pseudomonadati</taxon>
        <taxon>Pseudomonadota</taxon>
        <taxon>Alphaproteobacteria</taxon>
        <taxon>Rhodobacterales</taxon>
        <taxon>Roseobacteraceae</taxon>
        <taxon>Tranquillimonas</taxon>
    </lineage>
</organism>
<dbReference type="EMBL" id="FOGU01000003">
    <property type="protein sequence ID" value="SER86670.1"/>
    <property type="molecule type" value="Genomic_DNA"/>
</dbReference>
<proteinExistence type="predicted"/>
<dbReference type="PIRSF" id="PIRSF033535">
    <property type="entry name" value="UCP033535_plp"/>
    <property type="match status" value="1"/>
</dbReference>
<dbReference type="InterPro" id="IPR014582">
    <property type="entry name" value="UCP033535_lipo"/>
</dbReference>
<name>A0A1H9SNS3_9RHOB</name>
<protein>
    <submittedName>
        <fullName evidence="1">Predicted lipoprotein</fullName>
    </submittedName>
</protein>
<keyword evidence="1" id="KW-0449">Lipoprotein</keyword>
<dbReference type="AlphaFoldDB" id="A0A1H9SNS3"/>
<dbReference type="SUPFAM" id="SSF141318">
    <property type="entry name" value="TM0957-like"/>
    <property type="match status" value="1"/>
</dbReference>
<evidence type="ECO:0000313" key="2">
    <source>
        <dbReference type="Proteomes" id="UP000198885"/>
    </source>
</evidence>
<dbReference type="RefSeq" id="WP_092690622.1">
    <property type="nucleotide sequence ID" value="NZ_FOGU01000003.1"/>
</dbReference>
<sequence>MTGPRPGAPALALLCVLAACKIEDTTAPTASDGGAAQPATDADRMAALVEEEWQARILPAIQDNAVEVATLRTALAEGADAAGGQYGLRPDGEANAWNFVVTGTGEAVEANLESRAATLTLDTDGDGAGDVELMLGPVIRGTAIRDAMPFFSFSDFRDQIAFAKLARALNDRAAQGIAAPEGDPVGQSFGFTAVMAAPEDDTAWEAVPVTLEPAS</sequence>
<dbReference type="Proteomes" id="UP000198885">
    <property type="component" value="Unassembled WGS sequence"/>
</dbReference>
<dbReference type="Pfam" id="PF10054">
    <property type="entry name" value="DUF2291"/>
    <property type="match status" value="1"/>
</dbReference>